<dbReference type="AlphaFoldDB" id="A0A0F9HEM2"/>
<gene>
    <name evidence="1" type="ORF">LCGC14_2007590</name>
</gene>
<sequence>DHIKDKRIVDNIEMVRLKIEKLRIETFSNLQSWKNNPNKIKVPFRF</sequence>
<comment type="caution">
    <text evidence="1">The sequence shown here is derived from an EMBL/GenBank/DDBJ whole genome shotgun (WGS) entry which is preliminary data.</text>
</comment>
<evidence type="ECO:0000313" key="1">
    <source>
        <dbReference type="EMBL" id="KKL80160.1"/>
    </source>
</evidence>
<reference evidence="1" key="1">
    <citation type="journal article" date="2015" name="Nature">
        <title>Complex archaea that bridge the gap between prokaryotes and eukaryotes.</title>
        <authorList>
            <person name="Spang A."/>
            <person name="Saw J.H."/>
            <person name="Jorgensen S.L."/>
            <person name="Zaremba-Niedzwiedzka K."/>
            <person name="Martijn J."/>
            <person name="Lind A.E."/>
            <person name="van Eijk R."/>
            <person name="Schleper C."/>
            <person name="Guy L."/>
            <person name="Ettema T.J."/>
        </authorList>
    </citation>
    <scope>NUCLEOTIDE SEQUENCE</scope>
</reference>
<organism evidence="1">
    <name type="scientific">marine sediment metagenome</name>
    <dbReference type="NCBI Taxonomy" id="412755"/>
    <lineage>
        <taxon>unclassified sequences</taxon>
        <taxon>metagenomes</taxon>
        <taxon>ecological metagenomes</taxon>
    </lineage>
</organism>
<name>A0A0F9HEM2_9ZZZZ</name>
<protein>
    <submittedName>
        <fullName evidence="1">Uncharacterized protein</fullName>
    </submittedName>
</protein>
<feature type="non-terminal residue" evidence="1">
    <location>
        <position position="1"/>
    </location>
</feature>
<proteinExistence type="predicted"/>
<accession>A0A0F9HEM2</accession>
<dbReference type="EMBL" id="LAZR01022939">
    <property type="protein sequence ID" value="KKL80160.1"/>
    <property type="molecule type" value="Genomic_DNA"/>
</dbReference>